<dbReference type="EMBL" id="SLXA01000001">
    <property type="protein sequence ID" value="TCO86357.1"/>
    <property type="molecule type" value="Genomic_DNA"/>
</dbReference>
<evidence type="ECO:0000256" key="2">
    <source>
        <dbReference type="ARBA" id="ARBA00022555"/>
    </source>
</evidence>
<dbReference type="RefSeq" id="WP_132087348.1">
    <property type="nucleotide sequence ID" value="NZ_JANKAQ010000005.1"/>
</dbReference>
<dbReference type="FunFam" id="3.40.50.620:FF:000115">
    <property type="entry name" value="tRNA-specific 2-thiouridylase MnmA"/>
    <property type="match status" value="1"/>
</dbReference>
<feature type="site" description="Interaction with tRNA" evidence="11">
    <location>
        <position position="130"/>
    </location>
</feature>
<dbReference type="EC" id="2.8.1.13" evidence="11"/>
<keyword evidence="7 11" id="KW-0694">RNA-binding</keyword>
<dbReference type="NCBIfam" id="NF001138">
    <property type="entry name" value="PRK00143.1"/>
    <property type="match status" value="1"/>
</dbReference>
<evidence type="ECO:0000256" key="3">
    <source>
        <dbReference type="ARBA" id="ARBA00022679"/>
    </source>
</evidence>
<comment type="subcellular location">
    <subcellularLocation>
        <location evidence="11">Cytoplasm</location>
    </subcellularLocation>
</comment>
<feature type="region of interest" description="Interaction with tRNA" evidence="11">
    <location>
        <begin position="309"/>
        <end position="310"/>
    </location>
</feature>
<comment type="function">
    <text evidence="10 11">Catalyzes the 2-thiolation of uridine at the wobble position (U34) of tRNA, leading to the formation of s(2)U34.</text>
</comment>
<dbReference type="InterPro" id="IPR023382">
    <property type="entry name" value="MnmA-like_central_sf"/>
</dbReference>
<keyword evidence="14" id="KW-1185">Reference proteome</keyword>
<dbReference type="GO" id="GO:0103016">
    <property type="term" value="F:tRNA-uridine 2-sulfurtransferase activity"/>
    <property type="evidence" value="ECO:0007669"/>
    <property type="project" value="UniProtKB-EC"/>
</dbReference>
<proteinExistence type="inferred from homology"/>
<dbReference type="InterPro" id="IPR046885">
    <property type="entry name" value="MnmA-like_C"/>
</dbReference>
<dbReference type="InterPro" id="IPR014729">
    <property type="entry name" value="Rossmann-like_a/b/a_fold"/>
</dbReference>
<evidence type="ECO:0000256" key="4">
    <source>
        <dbReference type="ARBA" id="ARBA00022694"/>
    </source>
</evidence>
<comment type="similarity">
    <text evidence="11">Belongs to the MnmA/TRMU family.</text>
</comment>
<dbReference type="HAMAP" id="MF_00144">
    <property type="entry name" value="tRNA_thiouridyl_MnmA"/>
    <property type="match status" value="1"/>
</dbReference>
<feature type="binding site" evidence="11">
    <location>
        <position position="35"/>
    </location>
    <ligand>
        <name>ATP</name>
        <dbReference type="ChEBI" id="CHEBI:30616"/>
    </ligand>
</feature>
<evidence type="ECO:0000256" key="9">
    <source>
        <dbReference type="ARBA" id="ARBA00051542"/>
    </source>
</evidence>
<keyword evidence="5 11" id="KW-0547">Nucleotide-binding</keyword>
<comment type="caution">
    <text evidence="11">Lacks conserved residue(s) required for the propagation of feature annotation.</text>
</comment>
<dbReference type="Gene3D" id="2.40.30.10">
    <property type="entry name" value="Translation factors"/>
    <property type="match status" value="1"/>
</dbReference>
<keyword evidence="1 11" id="KW-0963">Cytoplasm</keyword>
<dbReference type="CDD" id="cd01998">
    <property type="entry name" value="MnmA_TRMU-like"/>
    <property type="match status" value="1"/>
</dbReference>
<comment type="caution">
    <text evidence="13">The sequence shown here is derived from an EMBL/GenBank/DDBJ whole genome shotgun (WGS) entry which is preliminary data.</text>
</comment>
<dbReference type="FunFam" id="2.30.30.280:FF:000001">
    <property type="entry name" value="tRNA-specific 2-thiouridylase MnmA"/>
    <property type="match status" value="1"/>
</dbReference>
<organism evidence="13 14">
    <name type="scientific">Frisingicoccus caecimuris</name>
    <dbReference type="NCBI Taxonomy" id="1796636"/>
    <lineage>
        <taxon>Bacteria</taxon>
        <taxon>Bacillati</taxon>
        <taxon>Bacillota</taxon>
        <taxon>Clostridia</taxon>
        <taxon>Lachnospirales</taxon>
        <taxon>Lachnospiraceae</taxon>
        <taxon>Frisingicoccus</taxon>
    </lineage>
</organism>
<dbReference type="GO" id="GO:0005737">
    <property type="term" value="C:cytoplasm"/>
    <property type="evidence" value="ECO:0007669"/>
    <property type="project" value="UniProtKB-SubCell"/>
</dbReference>
<dbReference type="Gene3D" id="2.30.30.280">
    <property type="entry name" value="Adenine nucleotide alpha hydrolases-like domains"/>
    <property type="match status" value="1"/>
</dbReference>
<feature type="domain" description="Rhodanese" evidence="12">
    <location>
        <begin position="2"/>
        <end position="47"/>
    </location>
</feature>
<dbReference type="GO" id="GO:0002143">
    <property type="term" value="P:tRNA wobble position uridine thiolation"/>
    <property type="evidence" value="ECO:0007669"/>
    <property type="project" value="TreeGrafter"/>
</dbReference>
<feature type="active site" description="Nucleophile" evidence="11">
    <location>
        <position position="105"/>
    </location>
</feature>
<evidence type="ECO:0000259" key="12">
    <source>
        <dbReference type="PROSITE" id="PS50206"/>
    </source>
</evidence>
<keyword evidence="2 11" id="KW-0820">tRNA-binding</keyword>
<evidence type="ECO:0000256" key="11">
    <source>
        <dbReference type="HAMAP-Rule" id="MF_00144"/>
    </source>
</evidence>
<sequence length="363" mass="40554">MKNKKVIVGMSGGVDSSVAAMLLKKQGYDVVGVTMQIWQDEETAIQEENGGCCGLSAVDDARRVASQLDIPYYVMNFKKEFKEWVMDDFAGEYFRGRTPNPCIRCNRYVKWEALLHRAMSIGGDYIATGHYAKVVRLENGRYTLKKAPSRKDQTYALYNLTQEQLSKTLMPDGDYTKEEIRQMAEAMGLLVASKPDSQDICFIPDGNYQKFLYEYTGRKLPKGNFVDSSGKILGTHEGITHYTIGQRKGLNLSMGYPVFVTEIRPETNEVVIGESRDLFKSVLTASHVNWMSIPEPKAGEKVRVHAKVRYAHGGAMATVHRAEDGILVCEFDEPQRAITPGQALVMYDGEYVVGGGVIEAVKD</sequence>
<dbReference type="Pfam" id="PF03054">
    <property type="entry name" value="tRNA_Me_trans"/>
    <property type="match status" value="1"/>
</dbReference>
<keyword evidence="3 11" id="KW-0808">Transferase</keyword>
<dbReference type="PROSITE" id="PS50206">
    <property type="entry name" value="RHODANESE_3"/>
    <property type="match status" value="1"/>
</dbReference>
<feature type="binding site" evidence="11">
    <location>
        <begin position="9"/>
        <end position="16"/>
    </location>
    <ligand>
        <name>ATP</name>
        <dbReference type="ChEBI" id="CHEBI:30616"/>
    </ligand>
</feature>
<dbReference type="GO" id="GO:0008168">
    <property type="term" value="F:methyltransferase activity"/>
    <property type="evidence" value="ECO:0007669"/>
    <property type="project" value="UniProtKB-KW"/>
</dbReference>
<evidence type="ECO:0000256" key="5">
    <source>
        <dbReference type="ARBA" id="ARBA00022741"/>
    </source>
</evidence>
<accession>A0A4R2LL04</accession>
<gene>
    <name evidence="11" type="primary">mnmA</name>
    <name evidence="13" type="ORF">EV212_101141</name>
</gene>
<dbReference type="GO" id="GO:0000049">
    <property type="term" value="F:tRNA binding"/>
    <property type="evidence" value="ECO:0007669"/>
    <property type="project" value="UniProtKB-KW"/>
</dbReference>
<evidence type="ECO:0000313" key="13">
    <source>
        <dbReference type="EMBL" id="TCO86357.1"/>
    </source>
</evidence>
<evidence type="ECO:0000256" key="7">
    <source>
        <dbReference type="ARBA" id="ARBA00022884"/>
    </source>
</evidence>
<dbReference type="SUPFAM" id="SSF52402">
    <property type="entry name" value="Adenine nucleotide alpha hydrolases-like"/>
    <property type="match status" value="1"/>
</dbReference>
<dbReference type="OrthoDB" id="9800696at2"/>
<dbReference type="GO" id="GO:0032259">
    <property type="term" value="P:methylation"/>
    <property type="evidence" value="ECO:0007669"/>
    <property type="project" value="UniProtKB-KW"/>
</dbReference>
<dbReference type="PANTHER" id="PTHR11933:SF5">
    <property type="entry name" value="MITOCHONDRIAL TRNA-SPECIFIC 2-THIOURIDYLASE 1"/>
    <property type="match status" value="1"/>
</dbReference>
<dbReference type="AlphaFoldDB" id="A0A4R2LL04"/>
<evidence type="ECO:0000256" key="8">
    <source>
        <dbReference type="ARBA" id="ARBA00023157"/>
    </source>
</evidence>
<evidence type="ECO:0000256" key="6">
    <source>
        <dbReference type="ARBA" id="ARBA00022840"/>
    </source>
</evidence>
<dbReference type="InterPro" id="IPR004506">
    <property type="entry name" value="MnmA-like"/>
</dbReference>
<evidence type="ECO:0000256" key="10">
    <source>
        <dbReference type="ARBA" id="ARBA00056575"/>
    </source>
</evidence>
<dbReference type="GO" id="GO:0005524">
    <property type="term" value="F:ATP binding"/>
    <property type="evidence" value="ECO:0007669"/>
    <property type="project" value="UniProtKB-KW"/>
</dbReference>
<feature type="region of interest" description="Interaction with tRNA" evidence="11">
    <location>
        <begin position="151"/>
        <end position="153"/>
    </location>
</feature>
<name>A0A4R2LL04_9FIRM</name>
<dbReference type="NCBIfam" id="TIGR00420">
    <property type="entry name" value="trmU"/>
    <property type="match status" value="1"/>
</dbReference>
<dbReference type="InterPro" id="IPR001763">
    <property type="entry name" value="Rhodanese-like_dom"/>
</dbReference>
<reference evidence="13 14" key="1">
    <citation type="submission" date="2019-03" db="EMBL/GenBank/DDBJ databases">
        <title>Genomic Encyclopedia of Type Strains, Phase IV (KMG-IV): sequencing the most valuable type-strain genomes for metagenomic binning, comparative biology and taxonomic classification.</title>
        <authorList>
            <person name="Goeker M."/>
        </authorList>
    </citation>
    <scope>NUCLEOTIDE SEQUENCE [LARGE SCALE GENOMIC DNA]</scope>
    <source>
        <strain evidence="13 14">DSM 28559</strain>
    </source>
</reference>
<keyword evidence="13" id="KW-0489">Methyltransferase</keyword>
<keyword evidence="6 11" id="KW-0067">ATP-binding</keyword>
<feature type="binding site" evidence="11">
    <location>
        <position position="129"/>
    </location>
    <ligand>
        <name>ATP</name>
        <dbReference type="ChEBI" id="CHEBI:30616"/>
    </ligand>
</feature>
<dbReference type="InterPro" id="IPR046884">
    <property type="entry name" value="MnmA-like_central"/>
</dbReference>
<protein>
    <recommendedName>
        <fullName evidence="11">tRNA-specific 2-thiouridylase MnmA</fullName>
        <ecNumber evidence="11">2.8.1.13</ecNumber>
    </recommendedName>
</protein>
<evidence type="ECO:0000313" key="14">
    <source>
        <dbReference type="Proteomes" id="UP000295711"/>
    </source>
</evidence>
<dbReference type="PANTHER" id="PTHR11933">
    <property type="entry name" value="TRNA 5-METHYLAMINOMETHYL-2-THIOURIDYLATE -METHYLTRANSFERASE"/>
    <property type="match status" value="1"/>
</dbReference>
<dbReference type="Pfam" id="PF20258">
    <property type="entry name" value="tRNA_Me_trans_C"/>
    <property type="match status" value="1"/>
</dbReference>
<dbReference type="Proteomes" id="UP000295711">
    <property type="component" value="Unassembled WGS sequence"/>
</dbReference>
<evidence type="ECO:0000256" key="1">
    <source>
        <dbReference type="ARBA" id="ARBA00022490"/>
    </source>
</evidence>
<feature type="active site" description="Cysteine persulfide intermediate" evidence="11">
    <location>
        <position position="201"/>
    </location>
</feature>
<dbReference type="Gene3D" id="3.40.50.620">
    <property type="entry name" value="HUPs"/>
    <property type="match status" value="1"/>
</dbReference>
<keyword evidence="4 11" id="KW-0819">tRNA processing</keyword>
<feature type="site" description="Interaction with tRNA" evidence="11">
    <location>
        <position position="342"/>
    </location>
</feature>
<comment type="catalytic activity">
    <reaction evidence="9 11">
        <text>S-sulfanyl-L-cysteinyl-[protein] + uridine(34) in tRNA + AH2 + ATP = 2-thiouridine(34) in tRNA + L-cysteinyl-[protein] + A + AMP + diphosphate + H(+)</text>
        <dbReference type="Rhea" id="RHEA:47032"/>
        <dbReference type="Rhea" id="RHEA-COMP:10131"/>
        <dbReference type="Rhea" id="RHEA-COMP:11726"/>
        <dbReference type="Rhea" id="RHEA-COMP:11727"/>
        <dbReference type="Rhea" id="RHEA-COMP:11728"/>
        <dbReference type="ChEBI" id="CHEBI:13193"/>
        <dbReference type="ChEBI" id="CHEBI:15378"/>
        <dbReference type="ChEBI" id="CHEBI:17499"/>
        <dbReference type="ChEBI" id="CHEBI:29950"/>
        <dbReference type="ChEBI" id="CHEBI:30616"/>
        <dbReference type="ChEBI" id="CHEBI:33019"/>
        <dbReference type="ChEBI" id="CHEBI:61963"/>
        <dbReference type="ChEBI" id="CHEBI:65315"/>
        <dbReference type="ChEBI" id="CHEBI:87170"/>
        <dbReference type="ChEBI" id="CHEBI:456215"/>
        <dbReference type="EC" id="2.8.1.13"/>
    </reaction>
</comment>
<keyword evidence="8" id="KW-1015">Disulfide bond</keyword>
<dbReference type="Pfam" id="PF20259">
    <property type="entry name" value="tRNA_Me_trans_M"/>
    <property type="match status" value="1"/>
</dbReference>